<evidence type="ECO:0000313" key="6">
    <source>
        <dbReference type="EMBL" id="SNS65697.1"/>
    </source>
</evidence>
<keyword evidence="2" id="KW-0288">FMN</keyword>
<evidence type="ECO:0000256" key="3">
    <source>
        <dbReference type="ARBA" id="ARBA00023002"/>
    </source>
</evidence>
<dbReference type="PANTHER" id="PTHR30011:SF16">
    <property type="entry name" value="C2H2 FINGER DOMAIN TRANSCRIPTION FACTOR (EUROFUNG)-RELATED"/>
    <property type="match status" value="1"/>
</dbReference>
<organism evidence="6 7">
    <name type="scientific">Rhodococcoides kyotonense</name>
    <dbReference type="NCBI Taxonomy" id="398843"/>
    <lineage>
        <taxon>Bacteria</taxon>
        <taxon>Bacillati</taxon>
        <taxon>Actinomycetota</taxon>
        <taxon>Actinomycetes</taxon>
        <taxon>Mycobacteriales</taxon>
        <taxon>Nocardiaceae</taxon>
        <taxon>Rhodococcoides</taxon>
    </lineage>
</organism>
<name>A0A239G956_9NOCA</name>
<dbReference type="Gene3D" id="3.20.20.30">
    <property type="entry name" value="Luciferase-like domain"/>
    <property type="match status" value="1"/>
</dbReference>
<accession>A0A239G956</accession>
<proteinExistence type="predicted"/>
<gene>
    <name evidence="6" type="ORF">SAMN05421642_104122</name>
</gene>
<dbReference type="InterPro" id="IPR011251">
    <property type="entry name" value="Luciferase-like_dom"/>
</dbReference>
<dbReference type="GO" id="GO:0016705">
    <property type="term" value="F:oxidoreductase activity, acting on paired donors, with incorporation or reduction of molecular oxygen"/>
    <property type="evidence" value="ECO:0007669"/>
    <property type="project" value="InterPro"/>
</dbReference>
<dbReference type="SUPFAM" id="SSF51679">
    <property type="entry name" value="Bacterial luciferase-like"/>
    <property type="match status" value="1"/>
</dbReference>
<dbReference type="RefSeq" id="WP_245865351.1">
    <property type="nucleotide sequence ID" value="NZ_FZOW01000004.1"/>
</dbReference>
<sequence>MSTKEDGLLLALELEGGNDSPRALRETVQAAELAGFTLVTFTENPGDALDAGTRAAFVSSSTSTIGLAPTVHTLTTEPFFLATQIASVDHTSHGRGAWVVGADNSAAAHDAVGSTVREPDSIRQEIRDVIDVARRLWDSWEDDAVIRDAASGRYLDPDKVHHVRFEGEFFDIVGPLITPRPPQGQVVVVGDAALGVTDLLDIALVQSLDQVDDARTDGAPLVFLDAGADDDFASLVGVVDGVRFRAGTAEDLRAILENVVPTLAIRRPTATTLRENLGLPRPVSRYAAAKENS</sequence>
<feature type="domain" description="Luciferase-like" evidence="5">
    <location>
        <begin position="17"/>
        <end position="188"/>
    </location>
</feature>
<evidence type="ECO:0000256" key="2">
    <source>
        <dbReference type="ARBA" id="ARBA00022643"/>
    </source>
</evidence>
<reference evidence="7" key="1">
    <citation type="submission" date="2017-06" db="EMBL/GenBank/DDBJ databases">
        <authorList>
            <person name="Varghese N."/>
            <person name="Submissions S."/>
        </authorList>
    </citation>
    <scope>NUCLEOTIDE SEQUENCE [LARGE SCALE GENOMIC DNA]</scope>
    <source>
        <strain evidence="7">JCM 23211</strain>
    </source>
</reference>
<dbReference type="Proteomes" id="UP000198327">
    <property type="component" value="Unassembled WGS sequence"/>
</dbReference>
<keyword evidence="7" id="KW-1185">Reference proteome</keyword>
<dbReference type="GO" id="GO:0004497">
    <property type="term" value="F:monooxygenase activity"/>
    <property type="evidence" value="ECO:0007669"/>
    <property type="project" value="UniProtKB-KW"/>
</dbReference>
<keyword evidence="4 6" id="KW-0503">Monooxygenase</keyword>
<keyword evidence="1" id="KW-0285">Flavoprotein</keyword>
<evidence type="ECO:0000256" key="1">
    <source>
        <dbReference type="ARBA" id="ARBA00022630"/>
    </source>
</evidence>
<dbReference type="EMBL" id="FZOW01000004">
    <property type="protein sequence ID" value="SNS65697.1"/>
    <property type="molecule type" value="Genomic_DNA"/>
</dbReference>
<evidence type="ECO:0000256" key="4">
    <source>
        <dbReference type="ARBA" id="ARBA00023033"/>
    </source>
</evidence>
<evidence type="ECO:0000259" key="5">
    <source>
        <dbReference type="Pfam" id="PF00296"/>
    </source>
</evidence>
<dbReference type="PANTHER" id="PTHR30011">
    <property type="entry name" value="ALKANESULFONATE MONOOXYGENASE-RELATED"/>
    <property type="match status" value="1"/>
</dbReference>
<dbReference type="InterPro" id="IPR036661">
    <property type="entry name" value="Luciferase-like_sf"/>
</dbReference>
<dbReference type="Pfam" id="PF00296">
    <property type="entry name" value="Bac_luciferase"/>
    <property type="match status" value="1"/>
</dbReference>
<dbReference type="AlphaFoldDB" id="A0A239G956"/>
<evidence type="ECO:0000313" key="7">
    <source>
        <dbReference type="Proteomes" id="UP000198327"/>
    </source>
</evidence>
<protein>
    <submittedName>
        <fullName evidence="6">Luciferase-like monooxygenase</fullName>
    </submittedName>
</protein>
<dbReference type="InterPro" id="IPR051260">
    <property type="entry name" value="Diverse_substr_monoxygenases"/>
</dbReference>
<keyword evidence="3" id="KW-0560">Oxidoreductase</keyword>